<dbReference type="CDD" id="cd09603">
    <property type="entry name" value="M1_APN_like"/>
    <property type="match status" value="1"/>
</dbReference>
<dbReference type="SUPFAM" id="SSF63737">
    <property type="entry name" value="Leukotriene A4 hydrolase N-terminal domain"/>
    <property type="match status" value="1"/>
</dbReference>
<comment type="catalytic activity">
    <reaction evidence="1">
        <text>Release of an N-terminal amino acid, Xaa-|-Yaa- from a peptide, amide or arylamide. Xaa is preferably Ala, but may be most amino acids including Pro (slow action). When a terminal hydrophobic residue is followed by a prolyl residue, the two may be released as an intact Xaa-Pro dipeptide.</text>
        <dbReference type="EC" id="3.4.11.2"/>
    </reaction>
</comment>
<dbReference type="EC" id="3.4.11.2" evidence="4"/>
<dbReference type="PANTHER" id="PTHR11533">
    <property type="entry name" value="PROTEASE M1 ZINC METALLOPROTEASE"/>
    <property type="match status" value="1"/>
</dbReference>
<feature type="domain" description="Aminopeptidase N-like N-terminal" evidence="13">
    <location>
        <begin position="77"/>
        <end position="258"/>
    </location>
</feature>
<reference evidence="14 15" key="1">
    <citation type="journal article" date="2014" name="Int. J. Syst. Evol. Microbiol.">
        <title>Phaeodactylibacter xiamenensis gen. nov., sp. nov., a member of the family Saprospiraceae isolated from the marine alga Phaeodactylum tricornutum.</title>
        <authorList>
            <person name="Chen Z.Jr."/>
            <person name="Lei X."/>
            <person name="Lai Q."/>
            <person name="Li Y."/>
            <person name="Zhang B."/>
            <person name="Zhang J."/>
            <person name="Zhang H."/>
            <person name="Yang L."/>
            <person name="Zheng W."/>
            <person name="Tian Y."/>
            <person name="Yu Z."/>
            <person name="Xu H.Jr."/>
            <person name="Zheng T."/>
        </authorList>
    </citation>
    <scope>NUCLEOTIDE SEQUENCE [LARGE SCALE GENOMIC DNA]</scope>
    <source>
        <strain evidence="14 15">KD52</strain>
    </source>
</reference>
<keyword evidence="10" id="KW-0862">Zinc</keyword>
<dbReference type="InterPro" id="IPR011989">
    <property type="entry name" value="ARM-like"/>
</dbReference>
<dbReference type="Proteomes" id="UP000029736">
    <property type="component" value="Unassembled WGS sequence"/>
</dbReference>
<evidence type="ECO:0000256" key="6">
    <source>
        <dbReference type="ARBA" id="ARBA00022438"/>
    </source>
</evidence>
<dbReference type="Pfam" id="PF01433">
    <property type="entry name" value="Peptidase_M1"/>
    <property type="match status" value="1"/>
</dbReference>
<feature type="domain" description="Peptidase M1 membrane alanine aminopeptidase" evidence="12">
    <location>
        <begin position="296"/>
        <end position="501"/>
    </location>
</feature>
<dbReference type="GO" id="GO:0005615">
    <property type="term" value="C:extracellular space"/>
    <property type="evidence" value="ECO:0007669"/>
    <property type="project" value="TreeGrafter"/>
</dbReference>
<protein>
    <recommendedName>
        <fullName evidence="5">Aminopeptidase N</fullName>
        <ecNumber evidence="4">3.4.11.2</ecNumber>
    </recommendedName>
</protein>
<evidence type="ECO:0000256" key="7">
    <source>
        <dbReference type="ARBA" id="ARBA00022670"/>
    </source>
</evidence>
<keyword evidence="9" id="KW-0378">Hydrolase</keyword>
<comment type="cofactor">
    <cofactor evidence="2">
        <name>Zn(2+)</name>
        <dbReference type="ChEBI" id="CHEBI:29105"/>
    </cofactor>
</comment>
<dbReference type="InterPro" id="IPR016024">
    <property type="entry name" value="ARM-type_fold"/>
</dbReference>
<keyword evidence="15" id="KW-1185">Reference proteome</keyword>
<evidence type="ECO:0000256" key="10">
    <source>
        <dbReference type="ARBA" id="ARBA00022833"/>
    </source>
</evidence>
<dbReference type="Pfam" id="PF17900">
    <property type="entry name" value="Peptidase_M1_N"/>
    <property type="match status" value="1"/>
</dbReference>
<dbReference type="GO" id="GO:0006508">
    <property type="term" value="P:proteolysis"/>
    <property type="evidence" value="ECO:0007669"/>
    <property type="project" value="UniProtKB-KW"/>
</dbReference>
<dbReference type="Gene3D" id="2.60.40.1730">
    <property type="entry name" value="tricorn interacting facor f3 domain"/>
    <property type="match status" value="1"/>
</dbReference>
<evidence type="ECO:0000313" key="14">
    <source>
        <dbReference type="EMBL" id="KGE88679.1"/>
    </source>
</evidence>
<gene>
    <name evidence="14" type="ORF">IX84_08420</name>
</gene>
<evidence type="ECO:0000256" key="4">
    <source>
        <dbReference type="ARBA" id="ARBA00012564"/>
    </source>
</evidence>
<dbReference type="InterPro" id="IPR014782">
    <property type="entry name" value="Peptidase_M1_dom"/>
</dbReference>
<dbReference type="GO" id="GO:0005737">
    <property type="term" value="C:cytoplasm"/>
    <property type="evidence" value="ECO:0007669"/>
    <property type="project" value="TreeGrafter"/>
</dbReference>
<dbReference type="EMBL" id="JPOS01000018">
    <property type="protein sequence ID" value="KGE88679.1"/>
    <property type="molecule type" value="Genomic_DNA"/>
</dbReference>
<proteinExistence type="inferred from homology"/>
<name>A0A098S7X9_9BACT</name>
<keyword evidence="7" id="KW-0645">Protease</keyword>
<evidence type="ECO:0000256" key="2">
    <source>
        <dbReference type="ARBA" id="ARBA00001947"/>
    </source>
</evidence>
<evidence type="ECO:0000256" key="3">
    <source>
        <dbReference type="ARBA" id="ARBA00010136"/>
    </source>
</evidence>
<dbReference type="InterPro" id="IPR001930">
    <property type="entry name" value="Peptidase_M1"/>
</dbReference>
<keyword evidence="6" id="KW-0031">Aminopeptidase</keyword>
<dbReference type="InterPro" id="IPR042097">
    <property type="entry name" value="Aminopeptidase_N-like_N_sf"/>
</dbReference>
<organism evidence="14 15">
    <name type="scientific">Phaeodactylibacter xiamenensis</name>
    <dbReference type="NCBI Taxonomy" id="1524460"/>
    <lineage>
        <taxon>Bacteria</taxon>
        <taxon>Pseudomonadati</taxon>
        <taxon>Bacteroidota</taxon>
        <taxon>Saprospiria</taxon>
        <taxon>Saprospirales</taxon>
        <taxon>Haliscomenobacteraceae</taxon>
        <taxon>Phaeodactylibacter</taxon>
    </lineage>
</organism>
<accession>A0A098S7X9</accession>
<dbReference type="STRING" id="1524460.IX84_08420"/>
<dbReference type="GO" id="GO:0016020">
    <property type="term" value="C:membrane"/>
    <property type="evidence" value="ECO:0007669"/>
    <property type="project" value="TreeGrafter"/>
</dbReference>
<dbReference type="AlphaFoldDB" id="A0A098S7X9"/>
<dbReference type="Gene3D" id="1.25.10.10">
    <property type="entry name" value="Leucine-rich Repeat Variant"/>
    <property type="match status" value="1"/>
</dbReference>
<evidence type="ECO:0000259" key="13">
    <source>
        <dbReference type="Pfam" id="PF17900"/>
    </source>
</evidence>
<dbReference type="SUPFAM" id="SSF48371">
    <property type="entry name" value="ARM repeat"/>
    <property type="match status" value="1"/>
</dbReference>
<keyword evidence="11" id="KW-0482">Metalloprotease</keyword>
<dbReference type="InterPro" id="IPR050344">
    <property type="entry name" value="Peptidase_M1_aminopeptidases"/>
</dbReference>
<dbReference type="GO" id="GO:0016285">
    <property type="term" value="F:alanyl aminopeptidase activity"/>
    <property type="evidence" value="ECO:0007669"/>
    <property type="project" value="UniProtKB-EC"/>
</dbReference>
<dbReference type="SUPFAM" id="SSF55486">
    <property type="entry name" value="Metalloproteases ('zincins'), catalytic domain"/>
    <property type="match status" value="1"/>
</dbReference>
<evidence type="ECO:0000256" key="5">
    <source>
        <dbReference type="ARBA" id="ARBA00015611"/>
    </source>
</evidence>
<sequence length="869" mass="98491">MSILRTLIIGSMLVLLGSCGSQQKAVQPAGEPIIETEFRQLDTMFVSASREPEPENFTLPTYRASHTRTHDLMHTILDLQFDWEAEQVLGIATLTLSPYFYPSDEVTLDAKGFEFEYIRLKGSNRNLEYGYDGRQVRINLGKTYKKGESYTLEIKYVATPAASGGSSAITSDKGLFFIDPRDEDPDKPTQIWTQGETEHNSRWFPTIDKPNERTTQEMYVTVEDRYEVLSNGVLESVEEEAGMKTWHWVMDQPHAPYLFMLAIGEFAVVEDTWEGKPVTYYVEPEYEADAEAIFAHTKEMLSFFSDKLGVKYPWQKYAQVVVRDYVSGAMENTTAVIFGDFVQRHKRELIDDGNDRIVAHELFHHWFGDLVTTESWSNLTMNEGFANYSEYLWFEHKYGRDYADHHLLGEWSGYLSSARGNLHPLIHFGYEDKEDMFDAHSYNKGGAVLHMLRNYVGDDAFFAALNLYLTENAYTAVEAHNLRLAFEEVTGEDLNWFFNQWYFEQGHPDLSVTYDFNEATGQANVTVEQIQNPEIMPAIFQLPAAIDIYKANGEKVRHEVMVNERTQTFTFELEEAPALMQFDADRVLLAEMQDNKSSAQYLFQYKNAPLFLDRYEAVLELRGEQSPEAQQVMTAALEDPFWAIRVAAMQNLSPETAANAGAMLSQMGSEDPHSEVRAMAFSMLAELEDASAVSFAQQAIQQDSAYSVIGAALQYLTVLDPEAALEIADDLEQHSSSDILLAVGELYASTGDAKYLPFFKKNLTEVSGFSAIYFVDACVELAVNSDLETSKTVAGHLNTLALGESISPWIKFGATRGLNEMRKAFEQAEQKEQQAYAETLLERLKTIKASEKNPQLISFYNQMLSDIKP</sequence>
<dbReference type="GO" id="GO:0042277">
    <property type="term" value="F:peptide binding"/>
    <property type="evidence" value="ECO:0007669"/>
    <property type="project" value="TreeGrafter"/>
</dbReference>
<evidence type="ECO:0000256" key="11">
    <source>
        <dbReference type="ARBA" id="ARBA00023049"/>
    </source>
</evidence>
<dbReference type="OrthoDB" id="100605at2"/>
<keyword evidence="8" id="KW-0479">Metal-binding</keyword>
<dbReference type="Gene3D" id="1.10.390.10">
    <property type="entry name" value="Neutral Protease Domain 2"/>
    <property type="match status" value="1"/>
</dbReference>
<dbReference type="GO" id="GO:0008270">
    <property type="term" value="F:zinc ion binding"/>
    <property type="evidence" value="ECO:0007669"/>
    <property type="project" value="InterPro"/>
</dbReference>
<dbReference type="PANTHER" id="PTHR11533:SF174">
    <property type="entry name" value="PUROMYCIN-SENSITIVE AMINOPEPTIDASE-RELATED"/>
    <property type="match status" value="1"/>
</dbReference>
<dbReference type="RefSeq" id="WP_044218473.1">
    <property type="nucleotide sequence ID" value="NZ_JBKAGJ010000018.1"/>
</dbReference>
<comment type="similarity">
    <text evidence="3">Belongs to the peptidase M1 family.</text>
</comment>
<dbReference type="PRINTS" id="PR00756">
    <property type="entry name" value="ALADIPTASE"/>
</dbReference>
<dbReference type="InterPro" id="IPR045357">
    <property type="entry name" value="Aminopeptidase_N-like_N"/>
</dbReference>
<evidence type="ECO:0000259" key="12">
    <source>
        <dbReference type="Pfam" id="PF01433"/>
    </source>
</evidence>
<dbReference type="GO" id="GO:0070006">
    <property type="term" value="F:metalloaminopeptidase activity"/>
    <property type="evidence" value="ECO:0007669"/>
    <property type="project" value="TreeGrafter"/>
</dbReference>
<comment type="caution">
    <text evidence="14">The sequence shown here is derived from an EMBL/GenBank/DDBJ whole genome shotgun (WGS) entry which is preliminary data.</text>
</comment>
<dbReference type="InterPro" id="IPR027268">
    <property type="entry name" value="Peptidase_M4/M1_CTD_sf"/>
</dbReference>
<evidence type="ECO:0000256" key="1">
    <source>
        <dbReference type="ARBA" id="ARBA00000098"/>
    </source>
</evidence>
<evidence type="ECO:0000256" key="9">
    <source>
        <dbReference type="ARBA" id="ARBA00022801"/>
    </source>
</evidence>
<evidence type="ECO:0000256" key="8">
    <source>
        <dbReference type="ARBA" id="ARBA00022723"/>
    </source>
</evidence>
<dbReference type="PROSITE" id="PS51257">
    <property type="entry name" value="PROKAR_LIPOPROTEIN"/>
    <property type="match status" value="1"/>
</dbReference>
<dbReference type="GO" id="GO:0043171">
    <property type="term" value="P:peptide catabolic process"/>
    <property type="evidence" value="ECO:0007669"/>
    <property type="project" value="TreeGrafter"/>
</dbReference>
<evidence type="ECO:0000313" key="15">
    <source>
        <dbReference type="Proteomes" id="UP000029736"/>
    </source>
</evidence>